<evidence type="ECO:0000313" key="3">
    <source>
        <dbReference type="EMBL" id="OLF08907.1"/>
    </source>
</evidence>
<gene>
    <name evidence="3" type="ORF">BU204_33820</name>
</gene>
<keyword evidence="4" id="KW-1185">Reference proteome</keyword>
<feature type="region of interest" description="Disordered" evidence="1">
    <location>
        <begin position="49"/>
        <end position="113"/>
    </location>
</feature>
<protein>
    <submittedName>
        <fullName evidence="3">Uncharacterized protein</fullName>
    </submittedName>
</protein>
<feature type="compositionally biased region" description="Low complexity" evidence="1">
    <location>
        <begin position="59"/>
        <end position="68"/>
    </location>
</feature>
<keyword evidence="2" id="KW-0812">Transmembrane</keyword>
<evidence type="ECO:0000256" key="2">
    <source>
        <dbReference type="SAM" id="Phobius"/>
    </source>
</evidence>
<proteinExistence type="predicted"/>
<dbReference type="STRING" id="1912961.BU204_33820"/>
<evidence type="ECO:0000256" key="1">
    <source>
        <dbReference type="SAM" id="MobiDB-lite"/>
    </source>
</evidence>
<evidence type="ECO:0000313" key="4">
    <source>
        <dbReference type="Proteomes" id="UP000185596"/>
    </source>
</evidence>
<feature type="transmembrane region" description="Helical" evidence="2">
    <location>
        <begin position="26"/>
        <end position="45"/>
    </location>
</feature>
<reference evidence="3 4" key="1">
    <citation type="submission" date="2016-12" db="EMBL/GenBank/DDBJ databases">
        <title>The draft genome sequence of Actinophytocola sp. 11-183.</title>
        <authorList>
            <person name="Wang W."/>
            <person name="Yuan L."/>
        </authorList>
    </citation>
    <scope>NUCLEOTIDE SEQUENCE [LARGE SCALE GENOMIC DNA]</scope>
    <source>
        <strain evidence="3 4">11-183</strain>
    </source>
</reference>
<sequence length="213" mass="22425">MPIRTNRGRAAVYRRLWGWPMRSPTHFAMVLVAVAVLVIATSVIVPQLTGSARGGSGAGAETTEENAGSGDGTAAPGTTEGPSVPGGQGGGTTSLPTRIESPPRPSSAEPEPEALDVVAQWGEAWVNHPEGTSQEEWLDGLRPFTTAEYMVKMETVDPENVPATEVTGEPEAKESYTSSLTAHLPTDGGTIAVTVISTPEGWRVVFYEQVSPR</sequence>
<accession>A0A1Q8C3H1</accession>
<dbReference type="OrthoDB" id="3555448at2"/>
<keyword evidence="2" id="KW-1133">Transmembrane helix</keyword>
<organism evidence="3 4">
    <name type="scientific">Actinophytocola xanthii</name>
    <dbReference type="NCBI Taxonomy" id="1912961"/>
    <lineage>
        <taxon>Bacteria</taxon>
        <taxon>Bacillati</taxon>
        <taxon>Actinomycetota</taxon>
        <taxon>Actinomycetes</taxon>
        <taxon>Pseudonocardiales</taxon>
        <taxon>Pseudonocardiaceae</taxon>
    </lineage>
</organism>
<dbReference type="Proteomes" id="UP000185596">
    <property type="component" value="Unassembled WGS sequence"/>
</dbReference>
<dbReference type="EMBL" id="MSIE01000091">
    <property type="protein sequence ID" value="OLF08907.1"/>
    <property type="molecule type" value="Genomic_DNA"/>
</dbReference>
<comment type="caution">
    <text evidence="3">The sequence shown here is derived from an EMBL/GenBank/DDBJ whole genome shotgun (WGS) entry which is preliminary data.</text>
</comment>
<name>A0A1Q8C3H1_9PSEU</name>
<dbReference type="RefSeq" id="WP_075129878.1">
    <property type="nucleotide sequence ID" value="NZ_MSIE01000091.1"/>
</dbReference>
<dbReference type="AlphaFoldDB" id="A0A1Q8C3H1"/>
<keyword evidence="2" id="KW-0472">Membrane</keyword>